<dbReference type="PANTHER" id="PTHR30258:SF2">
    <property type="entry name" value="COMG OPERON PROTEIN 1"/>
    <property type="match status" value="1"/>
</dbReference>
<reference evidence="5 6" key="1">
    <citation type="submission" date="2021-03" db="EMBL/GenBank/DDBJ databases">
        <title>Antimicrobial resistance genes in bacteria isolated from Japanese honey, and their potential for conferring macrolide and lincosamide resistance in the American foulbrood pathogen Paenibacillus larvae.</title>
        <authorList>
            <person name="Okamoto M."/>
            <person name="Kumagai M."/>
            <person name="Kanamori H."/>
            <person name="Takamatsu D."/>
        </authorList>
    </citation>
    <scope>NUCLEOTIDE SEQUENCE [LARGE SCALE GENOMIC DNA]</scope>
    <source>
        <strain evidence="5 6">J8TS2</strain>
    </source>
</reference>
<dbReference type="SUPFAM" id="SSF52540">
    <property type="entry name" value="P-loop containing nucleoside triphosphate hydrolases"/>
    <property type="match status" value="1"/>
</dbReference>
<dbReference type="PANTHER" id="PTHR30258">
    <property type="entry name" value="TYPE II SECRETION SYSTEM PROTEIN GSPE-RELATED"/>
    <property type="match status" value="1"/>
</dbReference>
<dbReference type="InterPro" id="IPR027417">
    <property type="entry name" value="P-loop_NTPase"/>
</dbReference>
<dbReference type="RefSeq" id="WP_212964835.1">
    <property type="nucleotide sequence ID" value="NZ_BORB01000001.1"/>
</dbReference>
<evidence type="ECO:0000313" key="6">
    <source>
        <dbReference type="Proteomes" id="UP000679950"/>
    </source>
</evidence>
<keyword evidence="6" id="KW-1185">Reference proteome</keyword>
<gene>
    <name evidence="5" type="primary">comGA</name>
    <name evidence="5" type="ORF">J8TS2_00910</name>
</gene>
<dbReference type="Pfam" id="PF00437">
    <property type="entry name" value="T2SSE"/>
    <property type="match status" value="1"/>
</dbReference>
<evidence type="ECO:0000256" key="3">
    <source>
        <dbReference type="ARBA" id="ARBA00022840"/>
    </source>
</evidence>
<accession>A0ABQ4KEL1</accession>
<dbReference type="Proteomes" id="UP000679950">
    <property type="component" value="Unassembled WGS sequence"/>
</dbReference>
<comment type="similarity">
    <text evidence="1">Belongs to the GSP E family.</text>
</comment>
<keyword evidence="2" id="KW-0547">Nucleotide-binding</keyword>
<dbReference type="InterPro" id="IPR003593">
    <property type="entry name" value="AAA+_ATPase"/>
</dbReference>
<evidence type="ECO:0000313" key="5">
    <source>
        <dbReference type="EMBL" id="GIN55772.1"/>
    </source>
</evidence>
<dbReference type="Gene3D" id="3.30.450.90">
    <property type="match status" value="1"/>
</dbReference>
<proteinExistence type="inferred from homology"/>
<feature type="domain" description="Bacterial type II secretion system protein E" evidence="4">
    <location>
        <begin position="204"/>
        <end position="218"/>
    </location>
</feature>
<evidence type="ECO:0000259" key="4">
    <source>
        <dbReference type="PROSITE" id="PS00662"/>
    </source>
</evidence>
<evidence type="ECO:0000256" key="2">
    <source>
        <dbReference type="ARBA" id="ARBA00022741"/>
    </source>
</evidence>
<keyword evidence="3" id="KW-0067">ATP-binding</keyword>
<comment type="caution">
    <text evidence="5">The sequence shown here is derived from an EMBL/GenBank/DDBJ whole genome shotgun (WGS) entry which is preliminary data.</text>
</comment>
<name>A0ABQ4KEL1_9BACI</name>
<dbReference type="InterPro" id="IPR001482">
    <property type="entry name" value="T2SS/T4SS_dom"/>
</dbReference>
<organism evidence="5 6">
    <name type="scientific">Lederbergia ruris</name>
    <dbReference type="NCBI Taxonomy" id="217495"/>
    <lineage>
        <taxon>Bacteria</taxon>
        <taxon>Bacillati</taxon>
        <taxon>Bacillota</taxon>
        <taxon>Bacilli</taxon>
        <taxon>Bacillales</taxon>
        <taxon>Bacillaceae</taxon>
        <taxon>Lederbergia</taxon>
    </lineage>
</organism>
<sequence>MSIEKIADSLLSQALYYQATDIHVLPRSKDYLVQFRIHGILTSYKKIPIQMGERFISHLKFLASMDIGEKRKPQSGSLQAYFSGILTSLRISTLPTAKAKESIVIRILHHKKTLSHQKLSLFPKSIQILQNFMTQAHGLILFTGPTGSGKSTSMFSLADYCSKQLNRRVISLEDPVEQQNDHFVQVQVNEKAGMSFHNGLKAVLRHDPDVILIGEIRDAETAFIAIRAAMTGHLVLSTMHTRDAKGALYRLIEFGVKHHDLEQTLLAVTSQRLVKLRCPFCGFACSKYCIRSQVSKRTGVYELLHSRSLQAAMKELKGGELFSPPLSLPKLIAKGVALGYISDEEYEKWIIDEKNIDKRSRTIFY</sequence>
<dbReference type="Gene3D" id="3.40.50.300">
    <property type="entry name" value="P-loop containing nucleotide triphosphate hydrolases"/>
    <property type="match status" value="1"/>
</dbReference>
<dbReference type="EMBL" id="BORB01000001">
    <property type="protein sequence ID" value="GIN55772.1"/>
    <property type="molecule type" value="Genomic_DNA"/>
</dbReference>
<dbReference type="SMART" id="SM00382">
    <property type="entry name" value="AAA"/>
    <property type="match status" value="1"/>
</dbReference>
<dbReference type="InterPro" id="IPR047667">
    <property type="entry name" value="ATPase_ComGA"/>
</dbReference>
<dbReference type="CDD" id="cd01129">
    <property type="entry name" value="PulE-GspE-like"/>
    <property type="match status" value="1"/>
</dbReference>
<dbReference type="PROSITE" id="PS00662">
    <property type="entry name" value="T2SP_E"/>
    <property type="match status" value="1"/>
</dbReference>
<protein>
    <submittedName>
        <fullName evidence="5">ComG operon protein 1</fullName>
    </submittedName>
</protein>
<dbReference type="NCBIfam" id="NF041000">
    <property type="entry name" value="ATPase_ComGA"/>
    <property type="match status" value="1"/>
</dbReference>
<evidence type="ECO:0000256" key="1">
    <source>
        <dbReference type="ARBA" id="ARBA00006611"/>
    </source>
</evidence>